<evidence type="ECO:0000313" key="1">
    <source>
        <dbReference type="EMBL" id="EFO15388.1"/>
    </source>
</evidence>
<reference evidence="1" key="1">
    <citation type="submission" date="2012-04" db="EMBL/GenBank/DDBJ databases">
        <title>The Genome Sequence of Loa loa.</title>
        <authorList>
            <consortium name="The Broad Institute Genome Sequencing Platform"/>
            <consortium name="Broad Institute Genome Sequencing Center for Infectious Disease"/>
            <person name="Nutman T.B."/>
            <person name="Fink D.L."/>
            <person name="Russ C."/>
            <person name="Young S."/>
            <person name="Zeng Q."/>
            <person name="Gargeya S."/>
            <person name="Alvarado L."/>
            <person name="Berlin A."/>
            <person name="Chapman S.B."/>
            <person name="Chen Z."/>
            <person name="Freedman E."/>
            <person name="Gellesch M."/>
            <person name="Goldberg J."/>
            <person name="Griggs A."/>
            <person name="Gujja S."/>
            <person name="Heilman E.R."/>
            <person name="Heiman D."/>
            <person name="Howarth C."/>
            <person name="Mehta T."/>
            <person name="Neiman D."/>
            <person name="Pearson M."/>
            <person name="Roberts A."/>
            <person name="Saif S."/>
            <person name="Shea T."/>
            <person name="Shenoy N."/>
            <person name="Sisk P."/>
            <person name="Stolte C."/>
            <person name="Sykes S."/>
            <person name="White J."/>
            <person name="Yandava C."/>
            <person name="Haas B."/>
            <person name="Henn M.R."/>
            <person name="Nusbaum C."/>
            <person name="Birren B."/>
        </authorList>
    </citation>
    <scope>NUCLEOTIDE SEQUENCE [LARGE SCALE GENOMIC DNA]</scope>
</reference>
<dbReference type="CTD" id="9950592"/>
<dbReference type="GeneID" id="9950592"/>
<protein>
    <submittedName>
        <fullName evidence="1">Uncharacterized protein</fullName>
    </submittedName>
</protein>
<name>A0A1S0TJY8_LOALO</name>
<dbReference type="InParanoid" id="A0A1S0TJY8"/>
<organism evidence="1">
    <name type="scientific">Loa loa</name>
    <name type="common">Eye worm</name>
    <name type="synonym">Filaria loa</name>
    <dbReference type="NCBI Taxonomy" id="7209"/>
    <lineage>
        <taxon>Eukaryota</taxon>
        <taxon>Metazoa</taxon>
        <taxon>Ecdysozoa</taxon>
        <taxon>Nematoda</taxon>
        <taxon>Chromadorea</taxon>
        <taxon>Rhabditida</taxon>
        <taxon>Spirurina</taxon>
        <taxon>Spiruromorpha</taxon>
        <taxon>Filarioidea</taxon>
        <taxon>Onchocercidae</taxon>
        <taxon>Loa</taxon>
    </lineage>
</organism>
<feature type="non-terminal residue" evidence="1">
    <location>
        <position position="53"/>
    </location>
</feature>
<accession>A0A1S0TJY8</accession>
<proteinExistence type="predicted"/>
<dbReference type="EMBL" id="JH712483">
    <property type="protein sequence ID" value="EFO15388.1"/>
    <property type="molecule type" value="Genomic_DNA"/>
</dbReference>
<gene>
    <name evidence="1" type="ORF">LOAG_13124</name>
</gene>
<feature type="non-terminal residue" evidence="1">
    <location>
        <position position="1"/>
    </location>
</feature>
<dbReference type="RefSeq" id="XP_003148681.1">
    <property type="nucleotide sequence ID" value="XM_003148633.1"/>
</dbReference>
<sequence length="53" mass="6307">DFVGALKKRTYKWLRRRFKKVCVGDRIGVAKDCVGGRVNVKKRMCRCLHRNRK</sequence>
<dbReference type="KEGG" id="loa:LOAG_13124"/>
<dbReference type="AlphaFoldDB" id="A0A1S0TJY8"/>